<feature type="region of interest" description="Disordered" evidence="5">
    <location>
        <begin position="308"/>
        <end position="331"/>
    </location>
</feature>
<comment type="subcellular location">
    <subcellularLocation>
        <location evidence="1">Nucleus</location>
    </subcellularLocation>
</comment>
<dbReference type="AlphaFoldDB" id="A0A7J0FAP3"/>
<feature type="compositionally biased region" description="Polar residues" evidence="5">
    <location>
        <begin position="322"/>
        <end position="331"/>
    </location>
</feature>
<evidence type="ECO:0000313" key="7">
    <source>
        <dbReference type="EMBL" id="GFY95778.1"/>
    </source>
</evidence>
<evidence type="ECO:0000256" key="2">
    <source>
        <dbReference type="ARBA" id="ARBA00023015"/>
    </source>
</evidence>
<dbReference type="PANTHER" id="PTHR31314">
    <property type="entry name" value="MYB FAMILY TRANSCRIPTION FACTOR PHL7-LIKE"/>
    <property type="match status" value="1"/>
</dbReference>
<dbReference type="NCBIfam" id="TIGR01557">
    <property type="entry name" value="myb_SHAQKYF"/>
    <property type="match status" value="1"/>
</dbReference>
<keyword evidence="8" id="KW-1185">Reference proteome</keyword>
<dbReference type="GO" id="GO:0003677">
    <property type="term" value="F:DNA binding"/>
    <property type="evidence" value="ECO:0007669"/>
    <property type="project" value="InterPro"/>
</dbReference>
<dbReference type="InterPro" id="IPR046955">
    <property type="entry name" value="PHR1-like"/>
</dbReference>
<dbReference type="SUPFAM" id="SSF46689">
    <property type="entry name" value="Homeodomain-like"/>
    <property type="match status" value="1"/>
</dbReference>
<evidence type="ECO:0000256" key="4">
    <source>
        <dbReference type="ARBA" id="ARBA00023242"/>
    </source>
</evidence>
<feature type="compositionally biased region" description="Basic and acidic residues" evidence="5">
    <location>
        <begin position="310"/>
        <end position="320"/>
    </location>
</feature>
<name>A0A7J0FAP3_9ERIC</name>
<evidence type="ECO:0000259" key="6">
    <source>
        <dbReference type="PROSITE" id="PS51294"/>
    </source>
</evidence>
<dbReference type="InterPro" id="IPR017930">
    <property type="entry name" value="Myb_dom"/>
</dbReference>
<dbReference type="GO" id="GO:0003700">
    <property type="term" value="F:DNA-binding transcription factor activity"/>
    <property type="evidence" value="ECO:0007669"/>
    <property type="project" value="InterPro"/>
</dbReference>
<proteinExistence type="predicted"/>
<feature type="domain" description="HTH myb-type" evidence="6">
    <location>
        <begin position="58"/>
        <end position="118"/>
    </location>
</feature>
<feature type="compositionally biased region" description="Polar residues" evidence="5">
    <location>
        <begin position="1"/>
        <end position="16"/>
    </location>
</feature>
<dbReference type="PROSITE" id="PS51294">
    <property type="entry name" value="HTH_MYB"/>
    <property type="match status" value="1"/>
</dbReference>
<comment type="caution">
    <text evidence="7">The sequence shown here is derived from an EMBL/GenBank/DDBJ whole genome shotgun (WGS) entry which is preliminary data.</text>
</comment>
<keyword evidence="2" id="KW-0805">Transcription regulation</keyword>
<sequence length="331" mass="37511">MEGNDSSECSKTSPRLDQNEDEVEEGTNNTCKARDSASSSNSTVEESERKPSVRPYVRSKMPRLRWTPDLHLRFVHAVERLGGQERATPKLVLQLMNMKGLNISHVKSHLQMYRREKIDDPSQGILSKSEIEIFTTLASFPCSKNLTEGITLVSGMKIGHYFLFSSRFGNTSWSGHENWVHSPFISRSRIDTKRSGFYGTFHERVFGNRYSNLANEQSTWRNNEPKEAFGSIHDPLINAQLQAKELGNLSNHIPHDLNRRMNIEERIAVKRKASNWDLDLNLSLGVKQKIEEDNSNLSLSLYLGSSKISGSKEGDSEKNGRRNASTLDLTI</sequence>
<keyword evidence="3" id="KW-0804">Transcription</keyword>
<evidence type="ECO:0000256" key="5">
    <source>
        <dbReference type="SAM" id="MobiDB-lite"/>
    </source>
</evidence>
<dbReference type="InterPro" id="IPR006447">
    <property type="entry name" value="Myb_dom_plants"/>
</dbReference>
<dbReference type="Proteomes" id="UP000585474">
    <property type="component" value="Unassembled WGS sequence"/>
</dbReference>
<dbReference type="Pfam" id="PF00249">
    <property type="entry name" value="Myb_DNA-binding"/>
    <property type="match status" value="1"/>
</dbReference>
<dbReference type="GO" id="GO:0005634">
    <property type="term" value="C:nucleus"/>
    <property type="evidence" value="ECO:0007669"/>
    <property type="project" value="UniProtKB-SubCell"/>
</dbReference>
<dbReference type="EMBL" id="BJWL01000011">
    <property type="protein sequence ID" value="GFY95778.1"/>
    <property type="molecule type" value="Genomic_DNA"/>
</dbReference>
<dbReference type="InterPro" id="IPR009057">
    <property type="entry name" value="Homeodomain-like_sf"/>
</dbReference>
<reference evidence="7 8" key="1">
    <citation type="submission" date="2019-07" db="EMBL/GenBank/DDBJ databases">
        <title>De Novo Assembly of kiwifruit Actinidia rufa.</title>
        <authorList>
            <person name="Sugita-Konishi S."/>
            <person name="Sato K."/>
            <person name="Mori E."/>
            <person name="Abe Y."/>
            <person name="Kisaki G."/>
            <person name="Hamano K."/>
            <person name="Suezawa K."/>
            <person name="Otani M."/>
            <person name="Fukuda T."/>
            <person name="Manabe T."/>
            <person name="Gomi K."/>
            <person name="Tabuchi M."/>
            <person name="Akimitsu K."/>
            <person name="Kataoka I."/>
        </authorList>
    </citation>
    <scope>NUCLEOTIDE SEQUENCE [LARGE SCALE GENOMIC DNA]</scope>
    <source>
        <strain evidence="8">cv. Fuchu</strain>
    </source>
</reference>
<accession>A0A7J0FAP3</accession>
<keyword evidence="4" id="KW-0539">Nucleus</keyword>
<dbReference type="FunFam" id="1.10.10.60:FF:000002">
    <property type="entry name" value="Myb family transcription factor"/>
    <property type="match status" value="1"/>
</dbReference>
<organism evidence="7 8">
    <name type="scientific">Actinidia rufa</name>
    <dbReference type="NCBI Taxonomy" id="165716"/>
    <lineage>
        <taxon>Eukaryota</taxon>
        <taxon>Viridiplantae</taxon>
        <taxon>Streptophyta</taxon>
        <taxon>Embryophyta</taxon>
        <taxon>Tracheophyta</taxon>
        <taxon>Spermatophyta</taxon>
        <taxon>Magnoliopsida</taxon>
        <taxon>eudicotyledons</taxon>
        <taxon>Gunneridae</taxon>
        <taxon>Pentapetalae</taxon>
        <taxon>asterids</taxon>
        <taxon>Ericales</taxon>
        <taxon>Actinidiaceae</taxon>
        <taxon>Actinidia</taxon>
    </lineage>
</organism>
<dbReference type="InterPro" id="IPR001005">
    <property type="entry name" value="SANT/Myb"/>
</dbReference>
<feature type="region of interest" description="Disordered" evidence="5">
    <location>
        <begin position="1"/>
        <end position="56"/>
    </location>
</feature>
<evidence type="ECO:0000313" key="8">
    <source>
        <dbReference type="Proteomes" id="UP000585474"/>
    </source>
</evidence>
<dbReference type="OrthoDB" id="551907at2759"/>
<protein>
    <submittedName>
        <fullName evidence="7">Myb-like HTH transcriptional regulator family protein</fullName>
    </submittedName>
</protein>
<dbReference type="Gene3D" id="1.10.10.60">
    <property type="entry name" value="Homeodomain-like"/>
    <property type="match status" value="1"/>
</dbReference>
<gene>
    <name evidence="7" type="ORF">Acr_11g0000840</name>
</gene>
<dbReference type="PANTHER" id="PTHR31314:SF168">
    <property type="entry name" value="MYB-LIKE HTH TRANSCRIPTIONAL REGULATOR FAMILY PROTEIN"/>
    <property type="match status" value="1"/>
</dbReference>
<evidence type="ECO:0000256" key="3">
    <source>
        <dbReference type="ARBA" id="ARBA00023163"/>
    </source>
</evidence>
<evidence type="ECO:0000256" key="1">
    <source>
        <dbReference type="ARBA" id="ARBA00004123"/>
    </source>
</evidence>